<comment type="caution">
    <text evidence="1">The sequence shown here is derived from an EMBL/GenBank/DDBJ whole genome shotgun (WGS) entry which is preliminary data.</text>
</comment>
<dbReference type="EMBL" id="JAWZSR010000003">
    <property type="protein sequence ID" value="MDX8045829.1"/>
    <property type="molecule type" value="Genomic_DNA"/>
</dbReference>
<accession>A0ACC6M4K1</accession>
<gene>
    <name evidence="1" type="primary">opp1B</name>
    <name evidence="1" type="ORF">SH601_07475</name>
</gene>
<evidence type="ECO:0000313" key="1">
    <source>
        <dbReference type="EMBL" id="MDX8045829.1"/>
    </source>
</evidence>
<keyword evidence="2" id="KW-1185">Reference proteome</keyword>
<reference evidence="1" key="1">
    <citation type="submission" date="2023-11" db="EMBL/GenBank/DDBJ databases">
        <title>Gracilibacillus pellucida a moderately halophilic bacterium isolated from saline soil in Xinjiang province.</title>
        <authorList>
            <person name="Zhang Z."/>
            <person name="Tan F."/>
            <person name="Wang Y."/>
            <person name="Xia M."/>
        </authorList>
    </citation>
    <scope>NUCLEOTIDE SEQUENCE</scope>
    <source>
        <strain evidence="1">S3-1-1</strain>
    </source>
</reference>
<organism evidence="1 2">
    <name type="scientific">Gracilibacillus pellucidus</name>
    <dbReference type="NCBI Taxonomy" id="3095368"/>
    <lineage>
        <taxon>Bacteria</taxon>
        <taxon>Bacillati</taxon>
        <taxon>Bacillota</taxon>
        <taxon>Bacilli</taxon>
        <taxon>Bacillales</taxon>
        <taxon>Bacillaceae</taxon>
        <taxon>Gracilibacillus</taxon>
    </lineage>
</organism>
<proteinExistence type="predicted"/>
<name>A0ACC6M4K1_9BACI</name>
<sequence length="312" mass="34677">MVSLKRYLIKRLLSIVPLLLGISFLSFILINLSESDPAEVALRVNEITPTETAVSEMREELGLDNPFLERYMTWLTNSIKGDFGTSFINNKPVIEEIGQALPATLLLAFASFLIIFVISIGASIICTLYEGSMLDRGIRALVFIGEAMPGYWIGLLLMWFFSIKLDLLPTSGMSSWTSVILPAVTLAFAYISTYVRLMRNNMVQNKGENFVLYAKARGLKGRIILKRICKNSLQSTITALGMSIPKLIAGTVIVENIFAWPGIGRLSVTAILNYDYPVIQAYVFLMAVLFVVCNLLVDIVTASIDPRMRKEA</sequence>
<dbReference type="Proteomes" id="UP001277972">
    <property type="component" value="Unassembled WGS sequence"/>
</dbReference>
<protein>
    <submittedName>
        <fullName evidence="1">Nickel/cobalt ABC transporter permease</fullName>
    </submittedName>
</protein>
<evidence type="ECO:0000313" key="2">
    <source>
        <dbReference type="Proteomes" id="UP001277972"/>
    </source>
</evidence>